<dbReference type="Proteomes" id="UP001597541">
    <property type="component" value="Unassembled WGS sequence"/>
</dbReference>
<dbReference type="Pfam" id="PF13669">
    <property type="entry name" value="Glyoxalase_4"/>
    <property type="match status" value="1"/>
</dbReference>
<dbReference type="SUPFAM" id="SSF54593">
    <property type="entry name" value="Glyoxalase/Bleomycin resistance protein/Dihydroxybiphenyl dioxygenase"/>
    <property type="match status" value="1"/>
</dbReference>
<name>A0ABW5PD42_9BACL</name>
<protein>
    <submittedName>
        <fullName evidence="3">VOC family protein</fullName>
    </submittedName>
</protein>
<dbReference type="Gene3D" id="3.10.180.10">
    <property type="entry name" value="2,3-Dihydroxybiphenyl 1,2-Dioxygenase, domain 1"/>
    <property type="match status" value="1"/>
</dbReference>
<dbReference type="EMBL" id="JBHUME010000007">
    <property type="protein sequence ID" value="MFD2612364.1"/>
    <property type="molecule type" value="Genomic_DNA"/>
</dbReference>
<evidence type="ECO:0000259" key="2">
    <source>
        <dbReference type="PROSITE" id="PS51819"/>
    </source>
</evidence>
<keyword evidence="1" id="KW-0479">Metal-binding</keyword>
<organism evidence="3 4">
    <name type="scientific">Paenibacillus gansuensis</name>
    <dbReference type="NCBI Taxonomy" id="306542"/>
    <lineage>
        <taxon>Bacteria</taxon>
        <taxon>Bacillati</taxon>
        <taxon>Bacillota</taxon>
        <taxon>Bacilli</taxon>
        <taxon>Bacillales</taxon>
        <taxon>Paenibacillaceae</taxon>
        <taxon>Paenibacillus</taxon>
    </lineage>
</organism>
<dbReference type="PANTHER" id="PTHR43048">
    <property type="entry name" value="METHYLMALONYL-COA EPIMERASE"/>
    <property type="match status" value="1"/>
</dbReference>
<dbReference type="InterPro" id="IPR029068">
    <property type="entry name" value="Glyas_Bleomycin-R_OHBP_Dase"/>
</dbReference>
<comment type="caution">
    <text evidence="3">The sequence shown here is derived from an EMBL/GenBank/DDBJ whole genome shotgun (WGS) entry which is preliminary data.</text>
</comment>
<sequence>MNNGTLDLRFHHVGLACRRLEAERKAHELLGYVAEGETFVDPVQRIRGLFMTNGGMRIELLEPAASPSPVDEILQRGQKMYHQGFLCSDIRAAVAYLEQNGARVISPPVPAVAFGGKEISFLMLRTLMIVELIER</sequence>
<accession>A0ABW5PD42</accession>
<keyword evidence="4" id="KW-1185">Reference proteome</keyword>
<evidence type="ECO:0000313" key="4">
    <source>
        <dbReference type="Proteomes" id="UP001597541"/>
    </source>
</evidence>
<evidence type="ECO:0000313" key="3">
    <source>
        <dbReference type="EMBL" id="MFD2612364.1"/>
    </source>
</evidence>
<dbReference type="PANTHER" id="PTHR43048:SF3">
    <property type="entry name" value="METHYLMALONYL-COA EPIMERASE, MITOCHONDRIAL"/>
    <property type="match status" value="1"/>
</dbReference>
<dbReference type="PROSITE" id="PS51819">
    <property type="entry name" value="VOC"/>
    <property type="match status" value="1"/>
</dbReference>
<dbReference type="InterPro" id="IPR037523">
    <property type="entry name" value="VOC_core"/>
</dbReference>
<dbReference type="RefSeq" id="WP_377601872.1">
    <property type="nucleotide sequence ID" value="NZ_JBHUME010000007.1"/>
</dbReference>
<evidence type="ECO:0000256" key="1">
    <source>
        <dbReference type="ARBA" id="ARBA00022723"/>
    </source>
</evidence>
<gene>
    <name evidence="3" type="ORF">ACFSUF_08015</name>
</gene>
<proteinExistence type="predicted"/>
<feature type="domain" description="VOC" evidence="2">
    <location>
        <begin position="9"/>
        <end position="135"/>
    </location>
</feature>
<dbReference type="InterPro" id="IPR051785">
    <property type="entry name" value="MMCE/EMCE_epimerase"/>
</dbReference>
<reference evidence="4" key="1">
    <citation type="journal article" date="2019" name="Int. J. Syst. Evol. Microbiol.">
        <title>The Global Catalogue of Microorganisms (GCM) 10K type strain sequencing project: providing services to taxonomists for standard genome sequencing and annotation.</title>
        <authorList>
            <consortium name="The Broad Institute Genomics Platform"/>
            <consortium name="The Broad Institute Genome Sequencing Center for Infectious Disease"/>
            <person name="Wu L."/>
            <person name="Ma J."/>
        </authorList>
    </citation>
    <scope>NUCLEOTIDE SEQUENCE [LARGE SCALE GENOMIC DNA]</scope>
    <source>
        <strain evidence="4">KCTC 3950</strain>
    </source>
</reference>